<feature type="domain" description="DUF4007" evidence="1">
    <location>
        <begin position="30"/>
        <end position="321"/>
    </location>
</feature>
<dbReference type="Proteomes" id="UP000236724">
    <property type="component" value="Unassembled WGS sequence"/>
</dbReference>
<evidence type="ECO:0000259" key="1">
    <source>
        <dbReference type="Pfam" id="PF13182"/>
    </source>
</evidence>
<organism evidence="2 3">
    <name type="scientific">Candidatus Venteria ishoeyi</name>
    <dbReference type="NCBI Taxonomy" id="1899563"/>
    <lineage>
        <taxon>Bacteria</taxon>
        <taxon>Pseudomonadati</taxon>
        <taxon>Pseudomonadota</taxon>
        <taxon>Gammaproteobacteria</taxon>
        <taxon>Thiotrichales</taxon>
        <taxon>Thiotrichaceae</taxon>
        <taxon>Venteria</taxon>
    </lineage>
</organism>
<gene>
    <name evidence="2" type="ORF">MBHS_02739</name>
</gene>
<dbReference type="AlphaFoldDB" id="A0A1H6FB57"/>
<sequence>MLDCKQKQYQEIRLEAFQYPLKFNPKQVSFGRHETFPIRYGWLSKGFQALMENPKIFNDDNATVTLGVGKNMVSAIHYWLQAAQLIQQQQDKQWQATPIGKKLFAKADNAWDPYLEDEASLWLIHWLIASNPVKATSIFWFFNRFHKHQFDEAELLNALKIFVQSQIKGKRAASTLKIDVSVILRMYAPSMNERGGLSEEALDSPLANLKLLYRDGKKFFTTPEARNIPYSILGFAIAELFQAQPHISGINLRDLIHSEGIWPAPAAVFRISEAHLLNLLEELTANYPMLYELRDSAGIHQLYRKCQLNELLPEQFLQHHYASLENAA</sequence>
<protein>
    <recommendedName>
        <fullName evidence="1">DUF4007 domain-containing protein</fullName>
    </recommendedName>
</protein>
<dbReference type="OrthoDB" id="747541at2"/>
<dbReference type="InterPro" id="IPR025248">
    <property type="entry name" value="DUF4007"/>
</dbReference>
<proteinExistence type="predicted"/>
<evidence type="ECO:0000313" key="2">
    <source>
        <dbReference type="EMBL" id="SEH06873.1"/>
    </source>
</evidence>
<dbReference type="Pfam" id="PF13182">
    <property type="entry name" value="DUF4007"/>
    <property type="match status" value="1"/>
</dbReference>
<name>A0A1H6FB57_9GAMM</name>
<keyword evidence="3" id="KW-1185">Reference proteome</keyword>
<dbReference type="EMBL" id="FMSV02000511">
    <property type="protein sequence ID" value="SEH06873.1"/>
    <property type="molecule type" value="Genomic_DNA"/>
</dbReference>
<evidence type="ECO:0000313" key="3">
    <source>
        <dbReference type="Proteomes" id="UP000236724"/>
    </source>
</evidence>
<accession>A0A1H6FB57</accession>
<reference evidence="2 3" key="1">
    <citation type="submission" date="2016-10" db="EMBL/GenBank/DDBJ databases">
        <authorList>
            <person name="de Groot N.N."/>
        </authorList>
    </citation>
    <scope>NUCLEOTIDE SEQUENCE [LARGE SCALE GENOMIC DNA]</scope>
    <source>
        <strain evidence="2">MBHS1</strain>
    </source>
</reference>